<comment type="caution">
    <text evidence="8">The sequence shown here is derived from an EMBL/GenBank/DDBJ whole genome shotgun (WGS) entry which is preliminary data.</text>
</comment>
<feature type="compositionally biased region" description="Gly residues" evidence="7">
    <location>
        <begin position="636"/>
        <end position="650"/>
    </location>
</feature>
<dbReference type="Proteomes" id="UP000280598">
    <property type="component" value="Unassembled WGS sequence"/>
</dbReference>
<comment type="similarity">
    <text evidence="2">Belongs to the TRM6/GCD10 family.</text>
</comment>
<evidence type="ECO:0000256" key="2">
    <source>
        <dbReference type="ARBA" id="ARBA00008320"/>
    </source>
</evidence>
<sequence>MQSTGASARLSSSGWNLYRYVQQNMASQPSMTNVHSCIKPNAWLFLRLPNEMVKCIEIKPNQIIDVGKIGSFPSNFLLGRPYYYTYEIQEKRPDELYSRLRIVPPSELNAEIVAEESTPNESRGEPATPASGNNDLPASYDLLTDDAAATKTNRLTVDDASRQALSQPEIEELKKTAQGKEVIEKILAGHAGLDEKTIWSKAKYMLRKRNKYLKRFTVLPMDIGNLIDHILEKEPARILEMREETLGLMMAWSNAHTEVAQEVERSKDGKKVGGGRWLVVDETGGMVVAAMAERMNLLHKPEDTERKSKGQAHGEAPPDSMNGNSGQQSNDVSMPDAPETTNGNDTAPPKSNAKPESQDPNQNQQHRDFPSPAQTNTITLLHPAVQPNISLLKHFGYDSNNPDTSHPLHTHLKPLSWLQLLHPTDDPTYAEPHSVPDTDLAKWKSGKRGTYFKKRRRWERCKTIVDETREGGFDGLIIASNMDPATILPHTVPLVRGGGHIVVYAPTIEPLVNLMDLYSRERRTAYIQLLSKHQTSSRRQEDKEEEEEWKADFPVDPRLLLAPTLQTSRVREWQVLPGRTHPNMTGRGGSEGFVFTARKVIPLEGAVEARGNFGKKRKGNGPGPVSAVTTADGMGDEGVGVNGASGGGEKVGTELGAEKVQG</sequence>
<accession>A0A3M7HP14</accession>
<keyword evidence="4" id="KW-0819">tRNA processing</keyword>
<evidence type="ECO:0000256" key="1">
    <source>
        <dbReference type="ARBA" id="ARBA00004123"/>
    </source>
</evidence>
<feature type="region of interest" description="Disordered" evidence="7">
    <location>
        <begin position="531"/>
        <end position="550"/>
    </location>
</feature>
<feature type="compositionally biased region" description="Polar residues" evidence="7">
    <location>
        <begin position="321"/>
        <end position="332"/>
    </location>
</feature>
<evidence type="ECO:0000256" key="6">
    <source>
        <dbReference type="ARBA" id="ARBA00032319"/>
    </source>
</evidence>
<dbReference type="GO" id="GO:0031515">
    <property type="term" value="C:tRNA (m1A) methyltransferase complex"/>
    <property type="evidence" value="ECO:0007669"/>
    <property type="project" value="InterPro"/>
</dbReference>
<feature type="region of interest" description="Disordered" evidence="7">
    <location>
        <begin position="612"/>
        <end position="662"/>
    </location>
</feature>
<proteinExistence type="inferred from homology"/>
<evidence type="ECO:0000256" key="7">
    <source>
        <dbReference type="SAM" id="MobiDB-lite"/>
    </source>
</evidence>
<evidence type="ECO:0000256" key="3">
    <source>
        <dbReference type="ARBA" id="ARBA00021704"/>
    </source>
</evidence>
<dbReference type="PANTHER" id="PTHR12945:SF0">
    <property type="entry name" value="TRNA (ADENINE(58)-N(1))-METHYLTRANSFERASE NON-CATALYTIC SUBUNIT TRM6"/>
    <property type="match status" value="1"/>
</dbReference>
<dbReference type="Pfam" id="PF04189">
    <property type="entry name" value="Gcd10p"/>
    <property type="match status" value="1"/>
</dbReference>
<reference evidence="8 9" key="1">
    <citation type="journal article" date="2018" name="BMC Genomics">
        <title>Genomic evidence for intraspecific hybridization in a clonal and extremely halotolerant yeast.</title>
        <authorList>
            <person name="Gostincar C."/>
            <person name="Stajich J.E."/>
            <person name="Zupancic J."/>
            <person name="Zalar P."/>
            <person name="Gunde-Cimerman N."/>
        </authorList>
    </citation>
    <scope>NUCLEOTIDE SEQUENCE [LARGE SCALE GENOMIC DNA]</scope>
    <source>
        <strain evidence="8 9">EXF-562</strain>
    </source>
</reference>
<gene>
    <name evidence="8" type="ORF">D0860_01766</name>
</gene>
<dbReference type="GO" id="GO:0005634">
    <property type="term" value="C:nucleus"/>
    <property type="evidence" value="ECO:0007669"/>
    <property type="project" value="UniProtKB-SubCell"/>
</dbReference>
<feature type="compositionally biased region" description="Polar residues" evidence="7">
    <location>
        <begin position="354"/>
        <end position="364"/>
    </location>
</feature>
<feature type="region of interest" description="Disordered" evidence="7">
    <location>
        <begin position="298"/>
        <end position="374"/>
    </location>
</feature>
<protein>
    <recommendedName>
        <fullName evidence="3">tRNA (adenine(58)-N(1))-methyltransferase non-catalytic subunit TRM6</fullName>
    </recommendedName>
    <alternativeName>
        <fullName evidence="6">tRNA(m1A58)-methyltransferase subunit TRM6</fullName>
    </alternativeName>
</protein>
<evidence type="ECO:0000256" key="4">
    <source>
        <dbReference type="ARBA" id="ARBA00022694"/>
    </source>
</evidence>
<evidence type="ECO:0000313" key="9">
    <source>
        <dbReference type="Proteomes" id="UP000280598"/>
    </source>
</evidence>
<dbReference type="GO" id="GO:0030488">
    <property type="term" value="P:tRNA methylation"/>
    <property type="evidence" value="ECO:0007669"/>
    <property type="project" value="InterPro"/>
</dbReference>
<evidence type="ECO:0000256" key="5">
    <source>
        <dbReference type="ARBA" id="ARBA00023242"/>
    </source>
</evidence>
<keyword evidence="5" id="KW-0539">Nucleus</keyword>
<name>A0A3M7HP14_HORWE</name>
<dbReference type="EMBL" id="QWIS01000022">
    <property type="protein sequence ID" value="RMZ15160.1"/>
    <property type="molecule type" value="Genomic_DNA"/>
</dbReference>
<feature type="region of interest" description="Disordered" evidence="7">
    <location>
        <begin position="114"/>
        <end position="136"/>
    </location>
</feature>
<organism evidence="8 9">
    <name type="scientific">Hortaea werneckii</name>
    <name type="common">Black yeast</name>
    <name type="synonym">Cladosporium werneckii</name>
    <dbReference type="NCBI Taxonomy" id="91943"/>
    <lineage>
        <taxon>Eukaryota</taxon>
        <taxon>Fungi</taxon>
        <taxon>Dikarya</taxon>
        <taxon>Ascomycota</taxon>
        <taxon>Pezizomycotina</taxon>
        <taxon>Dothideomycetes</taxon>
        <taxon>Dothideomycetidae</taxon>
        <taxon>Mycosphaerellales</taxon>
        <taxon>Teratosphaeriaceae</taxon>
        <taxon>Hortaea</taxon>
    </lineage>
</organism>
<dbReference type="PANTHER" id="PTHR12945">
    <property type="entry name" value="TRANSLATION INITIATION FACTOR EIF3-RELATED"/>
    <property type="match status" value="1"/>
</dbReference>
<dbReference type="InterPro" id="IPR017423">
    <property type="entry name" value="TRM6"/>
</dbReference>
<feature type="compositionally biased region" description="Basic and acidic residues" evidence="7">
    <location>
        <begin position="299"/>
        <end position="308"/>
    </location>
</feature>
<dbReference type="VEuPathDB" id="FungiDB:BTJ68_04208"/>
<dbReference type="AlphaFoldDB" id="A0A3M7HP14"/>
<evidence type="ECO:0000313" key="8">
    <source>
        <dbReference type="EMBL" id="RMZ15160.1"/>
    </source>
</evidence>
<comment type="subcellular location">
    <subcellularLocation>
        <location evidence="1">Nucleus</location>
    </subcellularLocation>
</comment>